<dbReference type="InterPro" id="IPR001119">
    <property type="entry name" value="SLH_dom"/>
</dbReference>
<feature type="chain" id="PRO_5046887481" description="SLH domain-containing protein" evidence="1">
    <location>
        <begin position="25"/>
        <end position="484"/>
    </location>
</feature>
<comment type="caution">
    <text evidence="3">The sequence shown here is derived from an EMBL/GenBank/DDBJ whole genome shotgun (WGS) entry which is preliminary data.</text>
</comment>
<name>A0ABM8VN87_9BACL</name>
<dbReference type="PANTHER" id="PTHR43308:SF5">
    <property type="entry name" value="S-LAYER PROTEIN _ PEPTIDOGLYCAN ENDO-BETA-N-ACETYLGLUCOSAMINIDASE"/>
    <property type="match status" value="1"/>
</dbReference>
<feature type="domain" description="SLH" evidence="2">
    <location>
        <begin position="23"/>
        <end position="81"/>
    </location>
</feature>
<feature type="signal peptide" evidence="1">
    <location>
        <begin position="1"/>
        <end position="24"/>
    </location>
</feature>
<dbReference type="Proteomes" id="UP000730618">
    <property type="component" value="Unassembled WGS sequence"/>
</dbReference>
<dbReference type="PANTHER" id="PTHR43308">
    <property type="entry name" value="OUTER MEMBRANE PROTEIN ALPHA-RELATED"/>
    <property type="match status" value="1"/>
</dbReference>
<sequence length="484" mass="53553">MKKKSFLLFATFVINSIAAHSTFAASFVDVPETSPYHVYIEDLKTLGVTDGIAPGQYGPEQTLTRAQFAKFAASAFGLKDSSGTSTFPDIRGHWAEPYIRAATHAGIVEGTSTATFSPDLPVKREEAASMVWRYARNHGLPVGPEVAFTDKPKAWALEAVNTAIGHRWFGPDVSQTAGGWSYRPHDTMTRQEMAALLDSALKELTAPKTPVAAATPTDRAQKKATFVWNTGKFLQNKSEVLQYLKRHQINLIFLQVDIDVPASQYADFIREAGIIGMDVHAMGGAPNWILPDNQLKMYKLIDWVKTYNAGTGADARFKGIQLDIEPFAMPIWAQQSDALLGNWRDTISGFVQQTKEGTPDLIAGAALPSWLEQFNVPDGKGGRTTLSEWMIRQLDQTTLMAYRDTSEEILSSILTEMDQADRDGKSVIIAVETNPSKEGPISFYTKGQAVMMEELGNVTNMLHKRPSFSGWAIHDYDSWIHLKE</sequence>
<dbReference type="PROSITE" id="PS51272">
    <property type="entry name" value="SLH"/>
    <property type="match status" value="2"/>
</dbReference>
<proteinExistence type="predicted"/>
<feature type="domain" description="SLH" evidence="2">
    <location>
        <begin position="82"/>
        <end position="145"/>
    </location>
</feature>
<gene>
    <name evidence="3" type="ORF">PAECIP111802_04885</name>
</gene>
<evidence type="ECO:0000259" key="2">
    <source>
        <dbReference type="PROSITE" id="PS51272"/>
    </source>
</evidence>
<keyword evidence="1" id="KW-0732">Signal</keyword>
<evidence type="ECO:0000313" key="4">
    <source>
        <dbReference type="Proteomes" id="UP000730618"/>
    </source>
</evidence>
<protein>
    <recommendedName>
        <fullName evidence="2">SLH domain-containing protein</fullName>
    </recommendedName>
</protein>
<dbReference type="EMBL" id="CAJVCE010000015">
    <property type="protein sequence ID" value="CAG7651096.1"/>
    <property type="molecule type" value="Genomic_DNA"/>
</dbReference>
<reference evidence="3 4" key="1">
    <citation type="submission" date="2021-06" db="EMBL/GenBank/DDBJ databases">
        <authorList>
            <person name="Criscuolo A."/>
        </authorList>
    </citation>
    <scope>NUCLEOTIDE SEQUENCE [LARGE SCALE GENOMIC DNA]</scope>
    <source>
        <strain evidence="4">CIP 111802</strain>
    </source>
</reference>
<keyword evidence="4" id="KW-1185">Reference proteome</keyword>
<dbReference type="RefSeq" id="WP_218101139.1">
    <property type="nucleotide sequence ID" value="NZ_CAJVCE010000015.1"/>
</dbReference>
<evidence type="ECO:0000313" key="3">
    <source>
        <dbReference type="EMBL" id="CAG7651096.1"/>
    </source>
</evidence>
<evidence type="ECO:0000256" key="1">
    <source>
        <dbReference type="SAM" id="SignalP"/>
    </source>
</evidence>
<dbReference type="Pfam" id="PF00395">
    <property type="entry name" value="SLH"/>
    <property type="match status" value="3"/>
</dbReference>
<organism evidence="3 4">
    <name type="scientific">Paenibacillus allorhizosphaerae</name>
    <dbReference type="NCBI Taxonomy" id="2849866"/>
    <lineage>
        <taxon>Bacteria</taxon>
        <taxon>Bacillati</taxon>
        <taxon>Bacillota</taxon>
        <taxon>Bacilli</taxon>
        <taxon>Bacillales</taxon>
        <taxon>Paenibacillaceae</taxon>
        <taxon>Paenibacillus</taxon>
    </lineage>
</organism>
<dbReference type="InterPro" id="IPR051465">
    <property type="entry name" value="Cell_Envelope_Struct_Comp"/>
</dbReference>
<accession>A0ABM8VN87</accession>